<feature type="compositionally biased region" description="Low complexity" evidence="4">
    <location>
        <begin position="12"/>
        <end position="22"/>
    </location>
</feature>
<sequence>MTDQEEQRRRAQQQAQERAQQQSAPDVRLPAEVAPRLDDLSLPDESPCFPIHTLEVDGAQARPFAWIAPYLQHYAGRCIGQGGINLIVKRIGAQLLAEGYVTTRIGIPAQDLSSGTLKLVLVPGVLRAIRIAEGSSDTHWQNAFPMKPGDLLNLRDLEQGLEQLKRVPSQDAEMDIVPGDKPGESDVLLKIKRSKAWRLGVSLDDSGLKDTGKRQASLNYAWDNPLGLNDLFSLNLNSDAQQDDEWRGTAGYGWQYSLPWGYWTFGASESVYRYHQTVSGINQSFISSGASRSQELKIQRLMYRDQSSKTTLQFRTGQRLSQSFVADTEIQVQHRRAAFAELALQQRQYVGPVQLDASLARREGVPWFGGYDDPAGHTSANPTYRYAMTVVDVGGLAAFHLGSQPVRWIGAFHGQTTHDVLYAADQIAIGNRYTVRGFDGEQTLSGERGWYLRNELEFALGASGQSLYGGVDHGRVGGPSTETLTGKHLTGGVLGLRGAWQGAYYDVFLSVPIQKPDGFTSAHPATGFQIGYQF</sequence>
<dbReference type="GO" id="GO:0098046">
    <property type="term" value="C:type V protein secretion system complex"/>
    <property type="evidence" value="ECO:0007669"/>
    <property type="project" value="TreeGrafter"/>
</dbReference>
<dbReference type="EMBL" id="CP064782">
    <property type="protein sequence ID" value="QWT50037.1"/>
    <property type="molecule type" value="Genomic_DNA"/>
</dbReference>
<evidence type="ECO:0000313" key="8">
    <source>
        <dbReference type="EMBL" id="QWT50037.1"/>
    </source>
</evidence>
<evidence type="ECO:0000259" key="5">
    <source>
        <dbReference type="Pfam" id="PF03865"/>
    </source>
</evidence>
<evidence type="ECO:0000256" key="1">
    <source>
        <dbReference type="ARBA" id="ARBA00022452"/>
    </source>
</evidence>
<dbReference type="RefSeq" id="WP_216131362.1">
    <property type="nucleotide sequence ID" value="NZ_CP064782.1"/>
</dbReference>
<evidence type="ECO:0000256" key="4">
    <source>
        <dbReference type="SAM" id="MobiDB-lite"/>
    </source>
</evidence>
<dbReference type="GO" id="GO:0046819">
    <property type="term" value="P:protein secretion by the type V secretion system"/>
    <property type="evidence" value="ECO:0007669"/>
    <property type="project" value="TreeGrafter"/>
</dbReference>
<dbReference type="InterPro" id="IPR013686">
    <property type="entry name" value="Polypept-transport_assoc_ShlB"/>
</dbReference>
<dbReference type="Pfam" id="PF03865">
    <property type="entry name" value="ShlB"/>
    <property type="match status" value="1"/>
</dbReference>
<gene>
    <name evidence="8" type="ORF">Azoinq_05410</name>
</gene>
<dbReference type="InterPro" id="IPR027282">
    <property type="entry name" value="TPS"/>
</dbReference>
<name>A0A975SPC7_9RHOO</name>
<keyword evidence="9" id="KW-1185">Reference proteome</keyword>
<feature type="domain" description="Polypeptide-transport-associated ShlB-type" evidence="6">
    <location>
        <begin position="49"/>
        <end position="124"/>
    </location>
</feature>
<dbReference type="GO" id="GO:0008320">
    <property type="term" value="F:protein transmembrane transporter activity"/>
    <property type="evidence" value="ECO:0007669"/>
    <property type="project" value="TreeGrafter"/>
</dbReference>
<dbReference type="InterPro" id="IPR035251">
    <property type="entry name" value="ShlB_POTRA"/>
</dbReference>
<dbReference type="InterPro" id="IPR051544">
    <property type="entry name" value="TPS_OM_transporter"/>
</dbReference>
<dbReference type="PANTHER" id="PTHR34597">
    <property type="entry name" value="SLR1661 PROTEIN"/>
    <property type="match status" value="1"/>
</dbReference>
<dbReference type="PIRSF" id="PIRSF029745">
    <property type="entry name" value="FhaC"/>
    <property type="match status" value="1"/>
</dbReference>
<feature type="domain" description="Haemolysin activator HlyB C-terminal" evidence="5">
    <location>
        <begin position="183"/>
        <end position="498"/>
    </location>
</feature>
<feature type="region of interest" description="Disordered" evidence="4">
    <location>
        <begin position="1"/>
        <end position="31"/>
    </location>
</feature>
<dbReference type="Pfam" id="PF08479">
    <property type="entry name" value="POTRA_2"/>
    <property type="match status" value="1"/>
</dbReference>
<dbReference type="InterPro" id="IPR005565">
    <property type="entry name" value="Hemolysn_activator_HlyB_C"/>
</dbReference>
<dbReference type="PANTHER" id="PTHR34597:SF3">
    <property type="entry name" value="OUTER MEMBRANE TRANSPORTER CDIB"/>
    <property type="match status" value="1"/>
</dbReference>
<keyword evidence="2" id="KW-0812">Transmembrane</keyword>
<evidence type="ECO:0000259" key="7">
    <source>
        <dbReference type="Pfam" id="PF17287"/>
    </source>
</evidence>
<dbReference type="Pfam" id="PF17287">
    <property type="entry name" value="POTRA_3"/>
    <property type="match status" value="1"/>
</dbReference>
<protein>
    <submittedName>
        <fullName evidence="8">ShlB/FhaC/HecB family hemolysin secretion/activation protein</fullName>
    </submittedName>
</protein>
<reference evidence="8" key="1">
    <citation type="submission" date="2020-11" db="EMBL/GenBank/DDBJ databases">
        <title>Azospira inquinata sp. nov.</title>
        <authorList>
            <person name="Moe W.M."/>
            <person name="Mikes M.C."/>
        </authorList>
    </citation>
    <scope>NUCLEOTIDE SEQUENCE</scope>
    <source>
        <strain evidence="8">Azo-3</strain>
    </source>
</reference>
<accession>A0A975SPC7</accession>
<keyword evidence="3" id="KW-0998">Cell outer membrane</keyword>
<proteinExistence type="predicted"/>
<keyword evidence="1" id="KW-0472">Membrane</keyword>
<evidence type="ECO:0000259" key="6">
    <source>
        <dbReference type="Pfam" id="PF08479"/>
    </source>
</evidence>
<dbReference type="Proteomes" id="UP000683428">
    <property type="component" value="Chromosome"/>
</dbReference>
<dbReference type="AlphaFoldDB" id="A0A975SPC7"/>
<dbReference type="KEGG" id="aiq:Azoinq_05410"/>
<keyword evidence="1" id="KW-1134">Transmembrane beta strand</keyword>
<evidence type="ECO:0000256" key="2">
    <source>
        <dbReference type="ARBA" id="ARBA00022692"/>
    </source>
</evidence>
<feature type="domain" description="ShlB POTRA" evidence="7">
    <location>
        <begin position="127"/>
        <end position="178"/>
    </location>
</feature>
<organism evidence="8 9">
    <name type="scientific">Azospira inquinata</name>
    <dbReference type="NCBI Taxonomy" id="2785627"/>
    <lineage>
        <taxon>Bacteria</taxon>
        <taxon>Pseudomonadati</taxon>
        <taxon>Pseudomonadota</taxon>
        <taxon>Betaproteobacteria</taxon>
        <taxon>Rhodocyclales</taxon>
        <taxon>Rhodocyclaceae</taxon>
        <taxon>Azospira</taxon>
    </lineage>
</organism>
<evidence type="ECO:0000256" key="3">
    <source>
        <dbReference type="ARBA" id="ARBA00023237"/>
    </source>
</evidence>
<evidence type="ECO:0000313" key="9">
    <source>
        <dbReference type="Proteomes" id="UP000683428"/>
    </source>
</evidence>